<evidence type="ECO:0000313" key="2">
    <source>
        <dbReference type="EnsemblMetazoa" id="AALFPA23_012612.P18130"/>
    </source>
</evidence>
<reference evidence="3" key="1">
    <citation type="journal article" date="2015" name="Proc. Natl. Acad. Sci. U.S.A.">
        <title>Genome sequence of the Asian Tiger mosquito, Aedes albopictus, reveals insights into its biology, genetics, and evolution.</title>
        <authorList>
            <person name="Chen X.G."/>
            <person name="Jiang X."/>
            <person name="Gu J."/>
            <person name="Xu M."/>
            <person name="Wu Y."/>
            <person name="Deng Y."/>
            <person name="Zhang C."/>
            <person name="Bonizzoni M."/>
            <person name="Dermauw W."/>
            <person name="Vontas J."/>
            <person name="Armbruster P."/>
            <person name="Huang X."/>
            <person name="Yang Y."/>
            <person name="Zhang H."/>
            <person name="He W."/>
            <person name="Peng H."/>
            <person name="Liu Y."/>
            <person name="Wu K."/>
            <person name="Chen J."/>
            <person name="Lirakis M."/>
            <person name="Topalis P."/>
            <person name="Van Leeuwen T."/>
            <person name="Hall A.B."/>
            <person name="Jiang X."/>
            <person name="Thorpe C."/>
            <person name="Mueller R.L."/>
            <person name="Sun C."/>
            <person name="Waterhouse R.M."/>
            <person name="Yan G."/>
            <person name="Tu Z.J."/>
            <person name="Fang X."/>
            <person name="James A.A."/>
        </authorList>
    </citation>
    <scope>NUCLEOTIDE SEQUENCE [LARGE SCALE GENOMIC DNA]</scope>
    <source>
        <strain evidence="3">Foshan</strain>
    </source>
</reference>
<sequence>MSNEVFPIQDLPEEVLEHIFSFLPLSNRKSASLVCAKWERLAFYRRFLRKVVLRIQLEFTCQVQVQFLRRSKRRYRNVLVFLHTHGCSEFCFQNILAILELFGADVESLQCMGHLNTNQLCMVLSLLPKLQHLIVRLNFDDEYVYPGFEIPPLKPLEEFALQIENLDVSHVNQLDIILSEPAEGRNFLPVLRRLAPQLKNLYFYSTDYFIPLEQIQFPEAEVLNIGGNLCDTDNDWVLRTFFAGFKLLKEVRLDFIIKEIVLDVIVEACPAIELLKFKSPRFNVIPFRSLGRLKYLRTLGLGEVNDVPDISLKCSPMVSVKSLSLVISNCEESSIERLRHLLPNVIDMSVTLKGDYTIDRGLRHICQNFRGLQRLKVSDKSTRFLKPCISLLELEHLDRLEELILKNIRTRIVNMPPNPHLKRFVLKSLCWLFDRDMLELARQFPNLRCFEHGRNVQLSSQAIDVLKSQLVNCAVHCIPYAMNSVSKNYRDLFKILRQIAQN</sequence>
<dbReference type="Pfam" id="PF12937">
    <property type="entry name" value="F-box-like"/>
    <property type="match status" value="1"/>
</dbReference>
<dbReference type="SMART" id="SM00256">
    <property type="entry name" value="FBOX"/>
    <property type="match status" value="1"/>
</dbReference>
<dbReference type="GeneID" id="134287637"/>
<evidence type="ECO:0000313" key="3">
    <source>
        <dbReference type="Proteomes" id="UP000069940"/>
    </source>
</evidence>
<feature type="domain" description="F-box" evidence="1">
    <location>
        <begin position="5"/>
        <end position="51"/>
    </location>
</feature>
<dbReference type="EnsemblMetazoa" id="AALFPA23_012612.R18130">
    <property type="protein sequence ID" value="AALFPA23_012612.P18130"/>
    <property type="gene ID" value="AALFPA23_012612"/>
</dbReference>
<evidence type="ECO:0000259" key="1">
    <source>
        <dbReference type="PROSITE" id="PS50181"/>
    </source>
</evidence>
<dbReference type="RefSeq" id="XP_062705942.1">
    <property type="nucleotide sequence ID" value="XM_062849958.1"/>
</dbReference>
<dbReference type="Proteomes" id="UP000069940">
    <property type="component" value="Unassembled WGS sequence"/>
</dbReference>
<dbReference type="Gene3D" id="1.20.1280.50">
    <property type="match status" value="1"/>
</dbReference>
<dbReference type="SUPFAM" id="SSF81383">
    <property type="entry name" value="F-box domain"/>
    <property type="match status" value="1"/>
</dbReference>
<dbReference type="InterPro" id="IPR001810">
    <property type="entry name" value="F-box_dom"/>
</dbReference>
<protein>
    <recommendedName>
        <fullName evidence="1">F-box domain-containing protein</fullName>
    </recommendedName>
</protein>
<dbReference type="InterPro" id="IPR036047">
    <property type="entry name" value="F-box-like_dom_sf"/>
</dbReference>
<dbReference type="PROSITE" id="PS50181">
    <property type="entry name" value="FBOX"/>
    <property type="match status" value="1"/>
</dbReference>
<dbReference type="PANTHER" id="PTHR13318">
    <property type="entry name" value="PARTNER OF PAIRED, ISOFORM B-RELATED"/>
    <property type="match status" value="1"/>
</dbReference>
<accession>A0ABM1YVZ6</accession>
<keyword evidence="3" id="KW-1185">Reference proteome</keyword>
<reference evidence="2" key="2">
    <citation type="submission" date="2025-05" db="UniProtKB">
        <authorList>
            <consortium name="EnsemblMetazoa"/>
        </authorList>
    </citation>
    <scope>IDENTIFICATION</scope>
    <source>
        <strain evidence="2">Foshan</strain>
    </source>
</reference>
<proteinExistence type="predicted"/>
<dbReference type="SUPFAM" id="SSF52047">
    <property type="entry name" value="RNI-like"/>
    <property type="match status" value="1"/>
</dbReference>
<organism evidence="2 3">
    <name type="scientific">Aedes albopictus</name>
    <name type="common">Asian tiger mosquito</name>
    <name type="synonym">Stegomyia albopicta</name>
    <dbReference type="NCBI Taxonomy" id="7160"/>
    <lineage>
        <taxon>Eukaryota</taxon>
        <taxon>Metazoa</taxon>
        <taxon>Ecdysozoa</taxon>
        <taxon>Arthropoda</taxon>
        <taxon>Hexapoda</taxon>
        <taxon>Insecta</taxon>
        <taxon>Pterygota</taxon>
        <taxon>Neoptera</taxon>
        <taxon>Endopterygota</taxon>
        <taxon>Diptera</taxon>
        <taxon>Nematocera</taxon>
        <taxon>Culicoidea</taxon>
        <taxon>Culicidae</taxon>
        <taxon>Culicinae</taxon>
        <taxon>Aedini</taxon>
        <taxon>Aedes</taxon>
        <taxon>Stegomyia</taxon>
    </lineage>
</organism>
<name>A0ABM1YVZ6_AEDAL</name>
<dbReference type="Gene3D" id="3.80.10.10">
    <property type="entry name" value="Ribonuclease Inhibitor"/>
    <property type="match status" value="1"/>
</dbReference>
<dbReference type="InterPro" id="IPR032675">
    <property type="entry name" value="LRR_dom_sf"/>
</dbReference>